<sequence length="114" mass="12202">MPTSSKLHLIVAPNCRHEIQVMASLPVKDAIADLPPEPPSREITMNWTDYAGLAGLVAAAVLAGWTLLGTFLGTNTTTPHRGAPRHSGNPAPARPLAGRHRAPAHRLLARLKLR</sequence>
<protein>
    <submittedName>
        <fullName evidence="3">Uncharacterized protein</fullName>
    </submittedName>
</protein>
<keyword evidence="2" id="KW-0472">Membrane</keyword>
<keyword evidence="4" id="KW-1185">Reference proteome</keyword>
<evidence type="ECO:0000256" key="1">
    <source>
        <dbReference type="SAM" id="MobiDB-lite"/>
    </source>
</evidence>
<keyword evidence="2" id="KW-1133">Transmembrane helix</keyword>
<evidence type="ECO:0000313" key="4">
    <source>
        <dbReference type="Proteomes" id="UP001500542"/>
    </source>
</evidence>
<organism evidence="3 4">
    <name type="scientific">Kribbella koreensis</name>
    <dbReference type="NCBI Taxonomy" id="57909"/>
    <lineage>
        <taxon>Bacteria</taxon>
        <taxon>Bacillati</taxon>
        <taxon>Actinomycetota</taxon>
        <taxon>Actinomycetes</taxon>
        <taxon>Propionibacteriales</taxon>
        <taxon>Kribbellaceae</taxon>
        <taxon>Kribbella</taxon>
    </lineage>
</organism>
<proteinExistence type="predicted"/>
<gene>
    <name evidence="3" type="ORF">GCM10009554_22740</name>
</gene>
<feature type="region of interest" description="Disordered" evidence="1">
    <location>
        <begin position="76"/>
        <end position="102"/>
    </location>
</feature>
<dbReference type="EMBL" id="BAAAHK010000005">
    <property type="protein sequence ID" value="GAA0935762.1"/>
    <property type="molecule type" value="Genomic_DNA"/>
</dbReference>
<evidence type="ECO:0000256" key="2">
    <source>
        <dbReference type="SAM" id="Phobius"/>
    </source>
</evidence>
<feature type="transmembrane region" description="Helical" evidence="2">
    <location>
        <begin position="50"/>
        <end position="72"/>
    </location>
</feature>
<comment type="caution">
    <text evidence="3">The sequence shown here is derived from an EMBL/GenBank/DDBJ whole genome shotgun (WGS) entry which is preliminary data.</text>
</comment>
<name>A0ABP4AH06_9ACTN</name>
<dbReference type="Proteomes" id="UP001500542">
    <property type="component" value="Unassembled WGS sequence"/>
</dbReference>
<reference evidence="4" key="1">
    <citation type="journal article" date="2019" name="Int. J. Syst. Evol. Microbiol.">
        <title>The Global Catalogue of Microorganisms (GCM) 10K type strain sequencing project: providing services to taxonomists for standard genome sequencing and annotation.</title>
        <authorList>
            <consortium name="The Broad Institute Genomics Platform"/>
            <consortium name="The Broad Institute Genome Sequencing Center for Infectious Disease"/>
            <person name="Wu L."/>
            <person name="Ma J."/>
        </authorList>
    </citation>
    <scope>NUCLEOTIDE SEQUENCE [LARGE SCALE GENOMIC DNA]</scope>
    <source>
        <strain evidence="4">JCM 10977</strain>
    </source>
</reference>
<keyword evidence="2" id="KW-0812">Transmembrane</keyword>
<evidence type="ECO:0000313" key="3">
    <source>
        <dbReference type="EMBL" id="GAA0935762.1"/>
    </source>
</evidence>
<accession>A0ABP4AH06</accession>